<comment type="catalytic activity">
    <reaction evidence="1 9">
        <text>N-(5-phospho-beta-D-ribosyl)anthranilate = 1-(2-carboxyphenylamino)-1-deoxy-D-ribulose 5-phosphate</text>
        <dbReference type="Rhea" id="RHEA:21540"/>
        <dbReference type="ChEBI" id="CHEBI:18277"/>
        <dbReference type="ChEBI" id="CHEBI:58613"/>
        <dbReference type="EC" id="5.3.1.24"/>
    </reaction>
</comment>
<proteinExistence type="inferred from homology"/>
<reference evidence="12" key="1">
    <citation type="journal article" date="2019" name="Int. J. Syst. Evol. Microbiol.">
        <title>The Global Catalogue of Microorganisms (GCM) 10K type strain sequencing project: providing services to taxonomists for standard genome sequencing and annotation.</title>
        <authorList>
            <consortium name="The Broad Institute Genomics Platform"/>
            <consortium name="The Broad Institute Genome Sequencing Center for Infectious Disease"/>
            <person name="Wu L."/>
            <person name="Ma J."/>
        </authorList>
    </citation>
    <scope>NUCLEOTIDE SEQUENCE [LARGE SCALE GENOMIC DNA]</scope>
    <source>
        <strain evidence="12">JCM 17805</strain>
    </source>
</reference>
<sequence>MLFDAETYQTCTTRKGRSRVKICGLRDVEMANVAVDSGADAIGLMFYAPSPRYVTPEEASRIAAEVKGKVAIVGVFVNPAAAWLDEVLARVPLDAIQFHGDENDEFCRQWGLPYIKALRLRQGEDYAAVSDAWPGASAFLVDSYNPDAFGGTGELCDWDLIPEGLNCPVMLAGGLRPDNIGEAITRVKPWCVDVSSGVECEKGVKDAALIRAFMREVDNVSGD</sequence>
<dbReference type="InterPro" id="IPR011060">
    <property type="entry name" value="RibuloseP-bd_barrel"/>
</dbReference>
<organism evidence="11 12">
    <name type="scientific">Kistimonas scapharcae</name>
    <dbReference type="NCBI Taxonomy" id="1036133"/>
    <lineage>
        <taxon>Bacteria</taxon>
        <taxon>Pseudomonadati</taxon>
        <taxon>Pseudomonadota</taxon>
        <taxon>Gammaproteobacteria</taxon>
        <taxon>Oceanospirillales</taxon>
        <taxon>Endozoicomonadaceae</taxon>
        <taxon>Kistimonas</taxon>
    </lineage>
</organism>
<comment type="caution">
    <text evidence="11">The sequence shown here is derived from an EMBL/GenBank/DDBJ whole genome shotgun (WGS) entry which is preliminary data.</text>
</comment>
<name>A0ABP8UZ64_9GAMM</name>
<dbReference type="EC" id="5.3.1.24" evidence="3 9"/>
<accession>A0ABP8UZ64</accession>
<comment type="similarity">
    <text evidence="9">Belongs to the TrpF family.</text>
</comment>
<evidence type="ECO:0000256" key="1">
    <source>
        <dbReference type="ARBA" id="ARBA00001164"/>
    </source>
</evidence>
<feature type="domain" description="N-(5'phosphoribosyl) anthranilate isomerase (PRAI)" evidence="10">
    <location>
        <begin position="20"/>
        <end position="214"/>
    </location>
</feature>
<evidence type="ECO:0000259" key="10">
    <source>
        <dbReference type="Pfam" id="PF00697"/>
    </source>
</evidence>
<dbReference type="InterPro" id="IPR044643">
    <property type="entry name" value="TrpF_fam"/>
</dbReference>
<keyword evidence="5 9" id="KW-0028">Amino-acid biosynthesis</keyword>
<dbReference type="HAMAP" id="MF_00135">
    <property type="entry name" value="PRAI"/>
    <property type="match status" value="1"/>
</dbReference>
<dbReference type="InterPro" id="IPR013785">
    <property type="entry name" value="Aldolase_TIM"/>
</dbReference>
<gene>
    <name evidence="9" type="primary">trpF</name>
    <name evidence="11" type="ORF">GCM10023116_11810</name>
</gene>
<evidence type="ECO:0000256" key="9">
    <source>
        <dbReference type="HAMAP-Rule" id="MF_00135"/>
    </source>
</evidence>
<dbReference type="CDD" id="cd00405">
    <property type="entry name" value="PRAI"/>
    <property type="match status" value="1"/>
</dbReference>
<evidence type="ECO:0000256" key="4">
    <source>
        <dbReference type="ARBA" id="ARBA00022272"/>
    </source>
</evidence>
<evidence type="ECO:0000256" key="7">
    <source>
        <dbReference type="ARBA" id="ARBA00023141"/>
    </source>
</evidence>
<keyword evidence="7 9" id="KW-0057">Aromatic amino acid biosynthesis</keyword>
<protein>
    <recommendedName>
        <fullName evidence="4 9">N-(5'-phosphoribosyl)anthranilate isomerase</fullName>
        <shortName evidence="9">PRAI</shortName>
        <ecNumber evidence="3 9">5.3.1.24</ecNumber>
    </recommendedName>
</protein>
<evidence type="ECO:0000256" key="8">
    <source>
        <dbReference type="ARBA" id="ARBA00023235"/>
    </source>
</evidence>
<dbReference type="RefSeq" id="WP_345194633.1">
    <property type="nucleotide sequence ID" value="NZ_BAABFL010000112.1"/>
</dbReference>
<dbReference type="InterPro" id="IPR001240">
    <property type="entry name" value="PRAI_dom"/>
</dbReference>
<keyword evidence="8 9" id="KW-0413">Isomerase</keyword>
<dbReference type="SUPFAM" id="SSF51366">
    <property type="entry name" value="Ribulose-phoshate binding barrel"/>
    <property type="match status" value="1"/>
</dbReference>
<dbReference type="Pfam" id="PF00697">
    <property type="entry name" value="PRAI"/>
    <property type="match status" value="1"/>
</dbReference>
<dbReference type="PANTHER" id="PTHR42894">
    <property type="entry name" value="N-(5'-PHOSPHORIBOSYL)ANTHRANILATE ISOMERASE"/>
    <property type="match status" value="1"/>
</dbReference>
<evidence type="ECO:0000313" key="11">
    <source>
        <dbReference type="EMBL" id="GAA4648907.1"/>
    </source>
</evidence>
<comment type="pathway">
    <text evidence="2 9">Amino-acid biosynthesis; L-tryptophan biosynthesis; L-tryptophan from chorismate: step 3/5.</text>
</comment>
<keyword evidence="12" id="KW-1185">Reference proteome</keyword>
<evidence type="ECO:0000256" key="6">
    <source>
        <dbReference type="ARBA" id="ARBA00022822"/>
    </source>
</evidence>
<evidence type="ECO:0000256" key="5">
    <source>
        <dbReference type="ARBA" id="ARBA00022605"/>
    </source>
</evidence>
<dbReference type="GO" id="GO:0016853">
    <property type="term" value="F:isomerase activity"/>
    <property type="evidence" value="ECO:0007669"/>
    <property type="project" value="UniProtKB-KW"/>
</dbReference>
<evidence type="ECO:0000256" key="3">
    <source>
        <dbReference type="ARBA" id="ARBA00012572"/>
    </source>
</evidence>
<dbReference type="NCBIfam" id="NF002298">
    <property type="entry name" value="PRK01222.1-4"/>
    <property type="match status" value="1"/>
</dbReference>
<evidence type="ECO:0000313" key="12">
    <source>
        <dbReference type="Proteomes" id="UP001500604"/>
    </source>
</evidence>
<dbReference type="Gene3D" id="3.20.20.70">
    <property type="entry name" value="Aldolase class I"/>
    <property type="match status" value="1"/>
</dbReference>
<evidence type="ECO:0000256" key="2">
    <source>
        <dbReference type="ARBA" id="ARBA00004664"/>
    </source>
</evidence>
<dbReference type="PANTHER" id="PTHR42894:SF1">
    <property type="entry name" value="N-(5'-PHOSPHORIBOSYL)ANTHRANILATE ISOMERASE"/>
    <property type="match status" value="1"/>
</dbReference>
<keyword evidence="6 9" id="KW-0822">Tryptophan biosynthesis</keyword>
<dbReference type="Proteomes" id="UP001500604">
    <property type="component" value="Unassembled WGS sequence"/>
</dbReference>
<dbReference type="EMBL" id="BAABFL010000112">
    <property type="protein sequence ID" value="GAA4648907.1"/>
    <property type="molecule type" value="Genomic_DNA"/>
</dbReference>